<dbReference type="PANTHER" id="PTHR47514">
    <property type="entry name" value="TRANSKETOLASE N-TERMINAL SECTION-RELATED"/>
    <property type="match status" value="1"/>
</dbReference>
<dbReference type="EMBL" id="MHTH01000005">
    <property type="protein sequence ID" value="OHA59170.1"/>
    <property type="molecule type" value="Genomic_DNA"/>
</dbReference>
<dbReference type="InterPro" id="IPR029061">
    <property type="entry name" value="THDP-binding"/>
</dbReference>
<evidence type="ECO:0000256" key="1">
    <source>
        <dbReference type="ARBA" id="ARBA00001964"/>
    </source>
</evidence>
<dbReference type="Pfam" id="PF00456">
    <property type="entry name" value="Transketolase_N"/>
    <property type="match status" value="1"/>
</dbReference>
<reference evidence="5 6" key="1">
    <citation type="journal article" date="2016" name="Nat. Commun.">
        <title>Thousands of microbial genomes shed light on interconnected biogeochemical processes in an aquifer system.</title>
        <authorList>
            <person name="Anantharaman K."/>
            <person name="Brown C.T."/>
            <person name="Hug L.A."/>
            <person name="Sharon I."/>
            <person name="Castelle C.J."/>
            <person name="Probst A.J."/>
            <person name="Thomas B.C."/>
            <person name="Singh A."/>
            <person name="Wilkins M.J."/>
            <person name="Karaoz U."/>
            <person name="Brodie E.L."/>
            <person name="Williams K.H."/>
            <person name="Hubbard S.S."/>
            <person name="Banfield J.F."/>
        </authorList>
    </citation>
    <scope>NUCLEOTIDE SEQUENCE [LARGE SCALE GENOMIC DNA]</scope>
</reference>
<name>A0A1G2QEZ5_9BACT</name>
<evidence type="ECO:0000259" key="4">
    <source>
        <dbReference type="Pfam" id="PF00456"/>
    </source>
</evidence>
<evidence type="ECO:0000313" key="6">
    <source>
        <dbReference type="Proteomes" id="UP000176222"/>
    </source>
</evidence>
<feature type="domain" description="Transketolase N-terminal" evidence="4">
    <location>
        <begin position="13"/>
        <end position="261"/>
    </location>
</feature>
<evidence type="ECO:0000256" key="3">
    <source>
        <dbReference type="ARBA" id="ARBA00023052"/>
    </source>
</evidence>
<dbReference type="Gene3D" id="3.40.50.970">
    <property type="match status" value="1"/>
</dbReference>
<dbReference type="AlphaFoldDB" id="A0A1G2QEZ5"/>
<dbReference type="CDD" id="cd02012">
    <property type="entry name" value="TPP_TK"/>
    <property type="match status" value="1"/>
</dbReference>
<evidence type="ECO:0000256" key="2">
    <source>
        <dbReference type="ARBA" id="ARBA00007131"/>
    </source>
</evidence>
<keyword evidence="3" id="KW-0786">Thiamine pyrophosphate</keyword>
<comment type="cofactor">
    <cofactor evidence="1">
        <name>thiamine diphosphate</name>
        <dbReference type="ChEBI" id="CHEBI:58937"/>
    </cofactor>
</comment>
<gene>
    <name evidence="5" type="ORF">A2370_03220</name>
</gene>
<organism evidence="5 6">
    <name type="scientific">Candidatus Vogelbacteria bacterium RIFOXYB1_FULL_42_16</name>
    <dbReference type="NCBI Taxonomy" id="1802436"/>
    <lineage>
        <taxon>Bacteria</taxon>
        <taxon>Candidatus Vogeliibacteriota</taxon>
    </lineage>
</organism>
<dbReference type="InterPro" id="IPR005474">
    <property type="entry name" value="Transketolase_N"/>
</dbReference>
<sequence length="276" mass="30465">MLNDGKIKLLEEKARAIRRLVINMLVEARSGHTASPLGTADILALLYFHTLKHDPKRPDWNERDIFVLSSGHICPVLYAAMSLAGYLPEKELSTLRRFGSRLQGHPHREWLPGLETSSGPLGSGLAQAVGMALGLRLDNLHTSRHVFCLLSDAEMECGATWEAAMLAGKEKLHNLIAIVDRNMIQIGGLTEEVMPLEPVIDKWKAFGWQVIEVDGHNFSDLDDAIGLAKAAWYKPAVIIAHTIPGKGVTAFEGRYEWHGKVPSKEEGRVALDNLAK</sequence>
<evidence type="ECO:0000313" key="5">
    <source>
        <dbReference type="EMBL" id="OHA59170.1"/>
    </source>
</evidence>
<dbReference type="SUPFAM" id="SSF52518">
    <property type="entry name" value="Thiamin diphosphate-binding fold (THDP-binding)"/>
    <property type="match status" value="1"/>
</dbReference>
<protein>
    <submittedName>
        <fullName evidence="5">Transketolase</fullName>
    </submittedName>
</protein>
<accession>A0A1G2QEZ5</accession>
<comment type="caution">
    <text evidence="5">The sequence shown here is derived from an EMBL/GenBank/DDBJ whole genome shotgun (WGS) entry which is preliminary data.</text>
</comment>
<comment type="similarity">
    <text evidence="2">Belongs to the transketolase family.</text>
</comment>
<dbReference type="Proteomes" id="UP000176222">
    <property type="component" value="Unassembled WGS sequence"/>
</dbReference>
<proteinExistence type="inferred from homology"/>
<dbReference type="STRING" id="1802436.A2370_03220"/>
<dbReference type="PANTHER" id="PTHR47514:SF1">
    <property type="entry name" value="TRANSKETOLASE N-TERMINAL SECTION-RELATED"/>
    <property type="match status" value="1"/>
</dbReference>